<sequence>MTVLKTPTLETPILETPILREVRGNHRSTAGVHLVARDYPRGLRLDPHMHREAQLVYAAKGTMQVTTPGGRWLVPPDRAVWVPAGLEHAIDVLADIEMRTLYFDLPWLTREQRNEGLAKEFVVRVSPLLHQAILALFDARNTQERTELLVRLVMLELHQAEDSATFVPLPREPRCRRAAMIVLDDPTGLHDIDTLAREVGTSARTLSRLFSTQTQLSFKSWCQRARIAAAIQRLSTDAGVSVKQLATQLGYASVPAFSAAFRQVTGRTPTEFATHSVSSPGLTGRSSIPRRQ</sequence>
<dbReference type="Gene3D" id="1.10.10.60">
    <property type="entry name" value="Homeodomain-like"/>
    <property type="match status" value="1"/>
</dbReference>
<feature type="compositionally biased region" description="Polar residues" evidence="5">
    <location>
        <begin position="271"/>
        <end position="286"/>
    </location>
</feature>
<evidence type="ECO:0000256" key="4">
    <source>
        <dbReference type="ARBA" id="ARBA00023163"/>
    </source>
</evidence>
<dbReference type="GO" id="GO:0043565">
    <property type="term" value="F:sequence-specific DNA binding"/>
    <property type="evidence" value="ECO:0007669"/>
    <property type="project" value="InterPro"/>
</dbReference>
<gene>
    <name evidence="7" type="ORF">F8237_23085</name>
</gene>
<protein>
    <submittedName>
        <fullName evidence="7">AraC family transcriptional regulator</fullName>
    </submittedName>
</protein>
<dbReference type="GO" id="GO:0003700">
    <property type="term" value="F:DNA-binding transcription factor activity"/>
    <property type="evidence" value="ECO:0007669"/>
    <property type="project" value="InterPro"/>
</dbReference>
<evidence type="ECO:0000313" key="8">
    <source>
        <dbReference type="Proteomes" id="UP000325641"/>
    </source>
</evidence>
<dbReference type="SUPFAM" id="SSF51182">
    <property type="entry name" value="RmlC-like cupins"/>
    <property type="match status" value="1"/>
</dbReference>
<dbReference type="InterPro" id="IPR018060">
    <property type="entry name" value="HTH_AraC"/>
</dbReference>
<dbReference type="Pfam" id="PF02311">
    <property type="entry name" value="AraC_binding"/>
    <property type="match status" value="1"/>
</dbReference>
<organism evidence="7 8">
    <name type="scientific">Bradyrhizobium betae</name>
    <dbReference type="NCBI Taxonomy" id="244734"/>
    <lineage>
        <taxon>Bacteria</taxon>
        <taxon>Pseudomonadati</taxon>
        <taxon>Pseudomonadota</taxon>
        <taxon>Alphaproteobacteria</taxon>
        <taxon>Hyphomicrobiales</taxon>
        <taxon>Nitrobacteraceae</taxon>
        <taxon>Bradyrhizobium</taxon>
    </lineage>
</organism>
<dbReference type="EMBL" id="CP044543">
    <property type="protein sequence ID" value="QFI75035.1"/>
    <property type="molecule type" value="Genomic_DNA"/>
</dbReference>
<dbReference type="InterPro" id="IPR018062">
    <property type="entry name" value="HTH_AraC-typ_CS"/>
</dbReference>
<evidence type="ECO:0000313" key="7">
    <source>
        <dbReference type="EMBL" id="QFI75035.1"/>
    </source>
</evidence>
<dbReference type="PROSITE" id="PS00041">
    <property type="entry name" value="HTH_ARAC_FAMILY_1"/>
    <property type="match status" value="1"/>
</dbReference>
<evidence type="ECO:0000256" key="3">
    <source>
        <dbReference type="ARBA" id="ARBA00023125"/>
    </source>
</evidence>
<name>A0A5P6P9T9_9BRAD</name>
<feature type="region of interest" description="Disordered" evidence="5">
    <location>
        <begin position="271"/>
        <end position="292"/>
    </location>
</feature>
<dbReference type="OrthoDB" id="9804543at2"/>
<keyword evidence="2" id="KW-0805">Transcription regulation</keyword>
<accession>A0A5P6P9T9</accession>
<dbReference type="PROSITE" id="PS01124">
    <property type="entry name" value="HTH_ARAC_FAMILY_2"/>
    <property type="match status" value="1"/>
</dbReference>
<feature type="domain" description="HTH araC/xylS-type" evidence="6">
    <location>
        <begin position="176"/>
        <end position="275"/>
    </location>
</feature>
<evidence type="ECO:0000259" key="6">
    <source>
        <dbReference type="PROSITE" id="PS01124"/>
    </source>
</evidence>
<dbReference type="FunFam" id="1.10.10.60:FF:000132">
    <property type="entry name" value="AraC family transcriptional regulator"/>
    <property type="match status" value="1"/>
</dbReference>
<keyword evidence="4" id="KW-0804">Transcription</keyword>
<proteinExistence type="predicted"/>
<dbReference type="InterPro" id="IPR011051">
    <property type="entry name" value="RmlC_Cupin_sf"/>
</dbReference>
<dbReference type="SUPFAM" id="SSF46689">
    <property type="entry name" value="Homeodomain-like"/>
    <property type="match status" value="1"/>
</dbReference>
<reference evidence="8" key="1">
    <citation type="submission" date="2019-10" db="EMBL/GenBank/DDBJ databases">
        <title>Complete Genome Sequence of Bradyrhizobium betae type strain PL7HG1T.</title>
        <authorList>
            <person name="Bromfield E.S.P."/>
            <person name="Cloutier S."/>
        </authorList>
    </citation>
    <scope>NUCLEOTIDE SEQUENCE [LARGE SCALE GENOMIC DNA]</scope>
    <source>
        <strain evidence="8">PL7HG1</strain>
    </source>
</reference>
<keyword evidence="1" id="KW-0678">Repressor</keyword>
<dbReference type="InterPro" id="IPR003313">
    <property type="entry name" value="AraC-bd"/>
</dbReference>
<dbReference type="Gene3D" id="2.60.120.10">
    <property type="entry name" value="Jelly Rolls"/>
    <property type="match status" value="1"/>
</dbReference>
<keyword evidence="3" id="KW-0238">DNA-binding</keyword>
<dbReference type="SMART" id="SM00342">
    <property type="entry name" value="HTH_ARAC"/>
    <property type="match status" value="1"/>
</dbReference>
<dbReference type="FunFam" id="2.60.120.10:FF:000197">
    <property type="entry name" value="Transcriptional regulator AraC family"/>
    <property type="match status" value="1"/>
</dbReference>
<dbReference type="PANTHER" id="PTHR11019:SF199">
    <property type="entry name" value="HTH-TYPE TRANSCRIPTIONAL REGULATOR NIMR"/>
    <property type="match status" value="1"/>
</dbReference>
<dbReference type="AlphaFoldDB" id="A0A5P6P9T9"/>
<dbReference type="InterPro" id="IPR009057">
    <property type="entry name" value="Homeodomain-like_sf"/>
</dbReference>
<dbReference type="KEGG" id="bbet:F8237_23085"/>
<dbReference type="Pfam" id="PF12833">
    <property type="entry name" value="HTH_18"/>
    <property type="match status" value="1"/>
</dbReference>
<dbReference type="CDD" id="cd06124">
    <property type="entry name" value="cupin_NimR-like_N"/>
    <property type="match status" value="1"/>
</dbReference>
<dbReference type="Proteomes" id="UP000325641">
    <property type="component" value="Chromosome"/>
</dbReference>
<dbReference type="PANTHER" id="PTHR11019">
    <property type="entry name" value="HTH-TYPE TRANSCRIPTIONAL REGULATOR NIMR"/>
    <property type="match status" value="1"/>
</dbReference>
<evidence type="ECO:0000256" key="1">
    <source>
        <dbReference type="ARBA" id="ARBA00022491"/>
    </source>
</evidence>
<dbReference type="InterPro" id="IPR014710">
    <property type="entry name" value="RmlC-like_jellyroll"/>
</dbReference>
<evidence type="ECO:0000256" key="5">
    <source>
        <dbReference type="SAM" id="MobiDB-lite"/>
    </source>
</evidence>
<evidence type="ECO:0000256" key="2">
    <source>
        <dbReference type="ARBA" id="ARBA00023015"/>
    </source>
</evidence>